<name>A0A815UYS0_9BILA</name>
<comment type="caution">
    <text evidence="2">The sequence shown here is derived from an EMBL/GenBank/DDBJ whole genome shotgun (WGS) entry which is preliminary data.</text>
</comment>
<sequence>MRYSLPVTQQRLRKVCMTPMVIMCLLQWASQNKLLTYAQIDERTSTFVCGGNNTSDQLPVIKIKHMTKGHLVGNAAQKLLLFRLFSIIFADITDNNRSLT</sequence>
<dbReference type="Proteomes" id="UP000663829">
    <property type="component" value="Unassembled WGS sequence"/>
</dbReference>
<dbReference type="AlphaFoldDB" id="A0A815UYS0"/>
<organism evidence="2 5">
    <name type="scientific">Didymodactylos carnosus</name>
    <dbReference type="NCBI Taxonomy" id="1234261"/>
    <lineage>
        <taxon>Eukaryota</taxon>
        <taxon>Metazoa</taxon>
        <taxon>Spiralia</taxon>
        <taxon>Gnathifera</taxon>
        <taxon>Rotifera</taxon>
        <taxon>Eurotatoria</taxon>
        <taxon>Bdelloidea</taxon>
        <taxon>Philodinida</taxon>
        <taxon>Philodinidae</taxon>
        <taxon>Didymodactylos</taxon>
    </lineage>
</organism>
<dbReference type="Proteomes" id="UP000681722">
    <property type="component" value="Unassembled WGS sequence"/>
</dbReference>
<evidence type="ECO:0000313" key="5">
    <source>
        <dbReference type="Proteomes" id="UP000663829"/>
    </source>
</evidence>
<reference evidence="2" key="1">
    <citation type="submission" date="2021-02" db="EMBL/GenBank/DDBJ databases">
        <authorList>
            <person name="Nowell W R."/>
        </authorList>
    </citation>
    <scope>NUCLEOTIDE SEQUENCE</scope>
</reference>
<keyword evidence="5" id="KW-1185">Reference proteome</keyword>
<accession>A0A815UYS0</accession>
<gene>
    <name evidence="2" type="ORF">GPM918_LOCUS37536</name>
    <name evidence="1" type="ORF">OVA965_LOCUS24900</name>
    <name evidence="4" type="ORF">SRO942_LOCUS38306</name>
    <name evidence="3" type="ORF">TMI583_LOCUS25618</name>
</gene>
<dbReference type="EMBL" id="CAJNOQ010023836">
    <property type="protein sequence ID" value="CAF1520570.1"/>
    <property type="molecule type" value="Genomic_DNA"/>
</dbReference>
<dbReference type="EMBL" id="CAJNOK010015200">
    <property type="protein sequence ID" value="CAF1220640.1"/>
    <property type="molecule type" value="Genomic_DNA"/>
</dbReference>
<proteinExistence type="predicted"/>
<evidence type="ECO:0000313" key="1">
    <source>
        <dbReference type="EMBL" id="CAF1220640.1"/>
    </source>
</evidence>
<evidence type="ECO:0000313" key="4">
    <source>
        <dbReference type="EMBL" id="CAF4380033.1"/>
    </source>
</evidence>
<dbReference type="Proteomes" id="UP000677228">
    <property type="component" value="Unassembled WGS sequence"/>
</dbReference>
<protein>
    <submittedName>
        <fullName evidence="2">Uncharacterized protein</fullName>
    </submittedName>
</protein>
<dbReference type="EMBL" id="CAJOBC010089392">
    <property type="protein sequence ID" value="CAF4380033.1"/>
    <property type="molecule type" value="Genomic_DNA"/>
</dbReference>
<evidence type="ECO:0000313" key="3">
    <source>
        <dbReference type="EMBL" id="CAF4028579.1"/>
    </source>
</evidence>
<evidence type="ECO:0000313" key="2">
    <source>
        <dbReference type="EMBL" id="CAF1520570.1"/>
    </source>
</evidence>
<dbReference type="EMBL" id="CAJOBA010036737">
    <property type="protein sequence ID" value="CAF4028579.1"/>
    <property type="molecule type" value="Genomic_DNA"/>
</dbReference>
<dbReference type="Proteomes" id="UP000682733">
    <property type="component" value="Unassembled WGS sequence"/>
</dbReference>